<keyword evidence="4" id="KW-1185">Reference proteome</keyword>
<evidence type="ECO:0000313" key="4">
    <source>
        <dbReference type="Proteomes" id="UP001243330"/>
    </source>
</evidence>
<feature type="compositionally biased region" description="Polar residues" evidence="1">
    <location>
        <begin position="130"/>
        <end position="146"/>
    </location>
</feature>
<dbReference type="EMBL" id="JAQOWY010000708">
    <property type="protein sequence ID" value="KAK1839183.1"/>
    <property type="molecule type" value="Genomic_DNA"/>
</dbReference>
<sequence length="191" mass="21012">MIGVSGIVGTAAALLVHAWLKQPMSQQERRLCFQALAKPQYRKVPCCTINHDDDAQVPQANTPPRRPLSRCYSWSWRVAFLPPPSQSWRQCISAVWTQATTDPAHLSVSFSPIFRMVLSTGSHEPPLSPAHQQNHTTSQMRLSSPSPNHPLMPQASFPQPVENPVSGPMKPVDITDCGLESASAPHVDTFS</sequence>
<keyword evidence="2" id="KW-0732">Signal</keyword>
<evidence type="ECO:0000256" key="2">
    <source>
        <dbReference type="SAM" id="SignalP"/>
    </source>
</evidence>
<gene>
    <name evidence="3" type="ORF">CCHR01_18193</name>
</gene>
<organism evidence="3 4">
    <name type="scientific">Colletotrichum chrysophilum</name>
    <dbReference type="NCBI Taxonomy" id="1836956"/>
    <lineage>
        <taxon>Eukaryota</taxon>
        <taxon>Fungi</taxon>
        <taxon>Dikarya</taxon>
        <taxon>Ascomycota</taxon>
        <taxon>Pezizomycotina</taxon>
        <taxon>Sordariomycetes</taxon>
        <taxon>Hypocreomycetidae</taxon>
        <taxon>Glomerellales</taxon>
        <taxon>Glomerellaceae</taxon>
        <taxon>Colletotrichum</taxon>
        <taxon>Colletotrichum gloeosporioides species complex</taxon>
    </lineage>
</organism>
<feature type="signal peptide" evidence="2">
    <location>
        <begin position="1"/>
        <end position="18"/>
    </location>
</feature>
<evidence type="ECO:0000313" key="3">
    <source>
        <dbReference type="EMBL" id="KAK1839183.1"/>
    </source>
</evidence>
<accession>A0AAD9A0J9</accession>
<feature type="region of interest" description="Disordered" evidence="1">
    <location>
        <begin position="121"/>
        <end position="177"/>
    </location>
</feature>
<dbReference type="Proteomes" id="UP001243330">
    <property type="component" value="Unassembled WGS sequence"/>
</dbReference>
<reference evidence="3" key="1">
    <citation type="submission" date="2023-01" db="EMBL/GenBank/DDBJ databases">
        <title>Colletotrichum chrysophilum M932 genome sequence.</title>
        <authorList>
            <person name="Baroncelli R."/>
        </authorList>
    </citation>
    <scope>NUCLEOTIDE SEQUENCE</scope>
    <source>
        <strain evidence="3">M932</strain>
    </source>
</reference>
<protein>
    <submittedName>
        <fullName evidence="3">Uncharacterized protein</fullName>
    </submittedName>
</protein>
<comment type="caution">
    <text evidence="3">The sequence shown here is derived from an EMBL/GenBank/DDBJ whole genome shotgun (WGS) entry which is preliminary data.</text>
</comment>
<dbReference type="AlphaFoldDB" id="A0AAD9A0J9"/>
<proteinExistence type="predicted"/>
<feature type="chain" id="PRO_5042103401" evidence="2">
    <location>
        <begin position="19"/>
        <end position="191"/>
    </location>
</feature>
<evidence type="ECO:0000256" key="1">
    <source>
        <dbReference type="SAM" id="MobiDB-lite"/>
    </source>
</evidence>
<name>A0AAD9A0J9_9PEZI</name>